<dbReference type="InterPro" id="IPR036421">
    <property type="entry name" value="Fe_dep_repressor_sf"/>
</dbReference>
<evidence type="ECO:0000256" key="10">
    <source>
        <dbReference type="ARBA" id="ARBA00023163"/>
    </source>
</evidence>
<dbReference type="Pfam" id="PF04023">
    <property type="entry name" value="FeoA"/>
    <property type="match status" value="1"/>
</dbReference>
<dbReference type="PANTHER" id="PTHR33238">
    <property type="entry name" value="IRON (METAL) DEPENDENT REPRESSOR, DTXR FAMILY"/>
    <property type="match status" value="1"/>
</dbReference>
<evidence type="ECO:0000313" key="14">
    <source>
        <dbReference type="EMBL" id="MBB6098800.1"/>
    </source>
</evidence>
<keyword evidence="8" id="KW-0238">DNA-binding</keyword>
<dbReference type="PROSITE" id="PS50944">
    <property type="entry name" value="HTH_DTXR"/>
    <property type="match status" value="1"/>
</dbReference>
<evidence type="ECO:0000259" key="13">
    <source>
        <dbReference type="PROSITE" id="PS50944"/>
    </source>
</evidence>
<dbReference type="InterPro" id="IPR036388">
    <property type="entry name" value="WH-like_DNA-bd_sf"/>
</dbReference>
<evidence type="ECO:0000256" key="4">
    <source>
        <dbReference type="ARBA" id="ARBA00022490"/>
    </source>
</evidence>
<gene>
    <name evidence="14" type="ORF">HNR42_002235</name>
</gene>
<evidence type="ECO:0000313" key="15">
    <source>
        <dbReference type="Proteomes" id="UP000569951"/>
    </source>
</evidence>
<comment type="similarity">
    <text evidence="2">Belongs to the DtxR/MntR family.</text>
</comment>
<name>A0A841I311_9DEIO</name>
<evidence type="ECO:0000256" key="8">
    <source>
        <dbReference type="ARBA" id="ARBA00023125"/>
    </source>
</evidence>
<evidence type="ECO:0000256" key="11">
    <source>
        <dbReference type="ARBA" id="ARBA00023211"/>
    </source>
</evidence>
<protein>
    <recommendedName>
        <fullName evidence="12">Manganese transport regulator</fullName>
    </recommendedName>
</protein>
<comment type="subcellular location">
    <subcellularLocation>
        <location evidence="1">Cytoplasm</location>
    </subcellularLocation>
</comment>
<dbReference type="GO" id="GO:0046983">
    <property type="term" value="F:protein dimerization activity"/>
    <property type="evidence" value="ECO:0007669"/>
    <property type="project" value="InterPro"/>
</dbReference>
<evidence type="ECO:0000256" key="12">
    <source>
        <dbReference type="ARBA" id="ARBA00032593"/>
    </source>
</evidence>
<dbReference type="PANTHER" id="PTHR33238:SF11">
    <property type="entry name" value="TRANSCRIPTIONAL REGULATOR MNTR"/>
    <property type="match status" value="1"/>
</dbReference>
<keyword evidence="11" id="KW-0464">Manganese</keyword>
<evidence type="ECO:0000256" key="1">
    <source>
        <dbReference type="ARBA" id="ARBA00004496"/>
    </source>
</evidence>
<dbReference type="GO" id="GO:0003700">
    <property type="term" value="F:DNA-binding transcription factor activity"/>
    <property type="evidence" value="ECO:0007669"/>
    <property type="project" value="InterPro"/>
</dbReference>
<evidence type="ECO:0000256" key="2">
    <source>
        <dbReference type="ARBA" id="ARBA00007871"/>
    </source>
</evidence>
<dbReference type="SUPFAM" id="SSF47979">
    <property type="entry name" value="Iron-dependent repressor protein, dimerization domain"/>
    <property type="match status" value="1"/>
</dbReference>
<keyword evidence="6" id="KW-0408">Iron</keyword>
<dbReference type="Pfam" id="PF01325">
    <property type="entry name" value="Fe_dep_repress"/>
    <property type="match status" value="1"/>
</dbReference>
<dbReference type="InterPro" id="IPR036390">
    <property type="entry name" value="WH_DNA-bd_sf"/>
</dbReference>
<keyword evidence="5" id="KW-0678">Repressor</keyword>
<dbReference type="InterPro" id="IPR007167">
    <property type="entry name" value="Fe-transptr_FeoA-like"/>
</dbReference>
<dbReference type="GO" id="GO:0046914">
    <property type="term" value="F:transition metal ion binding"/>
    <property type="evidence" value="ECO:0007669"/>
    <property type="project" value="InterPro"/>
</dbReference>
<dbReference type="InterPro" id="IPR008988">
    <property type="entry name" value="Transcriptional_repressor_C"/>
</dbReference>
<evidence type="ECO:0000256" key="3">
    <source>
        <dbReference type="ARBA" id="ARBA00011738"/>
    </source>
</evidence>
<dbReference type="Pfam" id="PF02742">
    <property type="entry name" value="Fe_dep_repr_C"/>
    <property type="match status" value="1"/>
</dbReference>
<reference evidence="14 15" key="1">
    <citation type="submission" date="2020-08" db="EMBL/GenBank/DDBJ databases">
        <title>Genomic Encyclopedia of Type Strains, Phase IV (KMG-IV): sequencing the most valuable type-strain genomes for metagenomic binning, comparative biology and taxonomic classification.</title>
        <authorList>
            <person name="Goeker M."/>
        </authorList>
    </citation>
    <scope>NUCLEOTIDE SEQUENCE [LARGE SCALE GENOMIC DNA]</scope>
    <source>
        <strain evidence="14 15">DSM 21458</strain>
    </source>
</reference>
<dbReference type="GO" id="GO:0003677">
    <property type="term" value="F:DNA binding"/>
    <property type="evidence" value="ECO:0007669"/>
    <property type="project" value="UniProtKB-KW"/>
</dbReference>
<dbReference type="SUPFAM" id="SSF46785">
    <property type="entry name" value="Winged helix' DNA-binding domain"/>
    <property type="match status" value="1"/>
</dbReference>
<keyword evidence="10" id="KW-0804">Transcription</keyword>
<feature type="domain" description="HTH dtxR-type" evidence="13">
    <location>
        <begin position="11"/>
        <end position="71"/>
    </location>
</feature>
<dbReference type="Gene3D" id="1.10.60.10">
    <property type="entry name" value="Iron dependent repressor, metal binding and dimerisation domain"/>
    <property type="match status" value="1"/>
</dbReference>
<sequence length="237" mass="25986">MPTSEPIRKLLSAQAEDYLKAIYLLGRSGKVSTQSLAAELGVTPASVSGMLKKLAELGLVDHKPYYGAVLSATGERVALEIVRHHRLLELYLTQALGYSWDEVHAEADRLEHVISEELEARISQVLGDPHYDPHGHPIPRLDGTVPEAGGHVLRGCLPGDRVRMLWVSDQEAAFLRYLTELGLSPGAEFVVQEVDLLGGTLTLRIDATERVLGLEAASRVWVRNLEEHSAPHEARPG</sequence>
<dbReference type="Gene3D" id="1.10.10.10">
    <property type="entry name" value="Winged helix-like DNA-binding domain superfamily/Winged helix DNA-binding domain"/>
    <property type="match status" value="1"/>
</dbReference>
<evidence type="ECO:0000256" key="6">
    <source>
        <dbReference type="ARBA" id="ARBA00023004"/>
    </source>
</evidence>
<dbReference type="Proteomes" id="UP000569951">
    <property type="component" value="Unassembled WGS sequence"/>
</dbReference>
<dbReference type="InterPro" id="IPR001367">
    <property type="entry name" value="Fe_dep_repressor"/>
</dbReference>
<evidence type="ECO:0000256" key="5">
    <source>
        <dbReference type="ARBA" id="ARBA00022491"/>
    </source>
</evidence>
<dbReference type="InterPro" id="IPR050536">
    <property type="entry name" value="DtxR_MntR_Metal-Reg"/>
</dbReference>
<keyword evidence="15" id="KW-1185">Reference proteome</keyword>
<dbReference type="SUPFAM" id="SSF50037">
    <property type="entry name" value="C-terminal domain of transcriptional repressors"/>
    <property type="match status" value="1"/>
</dbReference>
<dbReference type="SMART" id="SM00529">
    <property type="entry name" value="HTH_DTXR"/>
    <property type="match status" value="1"/>
</dbReference>
<dbReference type="InterPro" id="IPR038157">
    <property type="entry name" value="FeoA_core_dom"/>
</dbReference>
<dbReference type="InterPro" id="IPR022687">
    <property type="entry name" value="HTH_DTXR"/>
</dbReference>
<proteinExistence type="inferred from homology"/>
<dbReference type="EMBL" id="JACHHG010000007">
    <property type="protein sequence ID" value="MBB6098800.1"/>
    <property type="molecule type" value="Genomic_DNA"/>
</dbReference>
<accession>A0A841I311</accession>
<comment type="caution">
    <text evidence="14">The sequence shown here is derived from an EMBL/GenBank/DDBJ whole genome shotgun (WGS) entry which is preliminary data.</text>
</comment>
<dbReference type="Gene3D" id="2.30.30.90">
    <property type="match status" value="1"/>
</dbReference>
<organism evidence="14 15">
    <name type="scientific">Deinobacterium chartae</name>
    <dbReference type="NCBI Taxonomy" id="521158"/>
    <lineage>
        <taxon>Bacteria</taxon>
        <taxon>Thermotogati</taxon>
        <taxon>Deinococcota</taxon>
        <taxon>Deinococci</taxon>
        <taxon>Deinococcales</taxon>
        <taxon>Deinococcaceae</taxon>
        <taxon>Deinobacterium</taxon>
    </lineage>
</organism>
<evidence type="ECO:0000256" key="9">
    <source>
        <dbReference type="ARBA" id="ARBA00023159"/>
    </source>
</evidence>
<dbReference type="InterPro" id="IPR022689">
    <property type="entry name" value="Iron_dep_repressor"/>
</dbReference>
<dbReference type="RefSeq" id="WP_183987552.1">
    <property type="nucleotide sequence ID" value="NZ_JACHHG010000007.1"/>
</dbReference>
<dbReference type="AlphaFoldDB" id="A0A841I311"/>
<dbReference type="GO" id="GO:0005737">
    <property type="term" value="C:cytoplasm"/>
    <property type="evidence" value="ECO:0007669"/>
    <property type="project" value="UniProtKB-SubCell"/>
</dbReference>
<keyword evidence="9" id="KW-0010">Activator</keyword>
<keyword evidence="7" id="KW-0805">Transcription regulation</keyword>
<evidence type="ECO:0000256" key="7">
    <source>
        <dbReference type="ARBA" id="ARBA00023015"/>
    </source>
</evidence>
<comment type="subunit">
    <text evidence="3">Homodimer.</text>
</comment>
<dbReference type="SMART" id="SM00899">
    <property type="entry name" value="FeoA"/>
    <property type="match status" value="1"/>
</dbReference>
<dbReference type="FunFam" id="1.10.60.10:FF:000004">
    <property type="entry name" value="DtxR family transcriptional regulator"/>
    <property type="match status" value="1"/>
</dbReference>
<keyword evidence="4" id="KW-0963">Cytoplasm</keyword>